<dbReference type="OrthoDB" id="3466517at2759"/>
<evidence type="ECO:0000313" key="2">
    <source>
        <dbReference type="EMBL" id="RDB18221.1"/>
    </source>
</evidence>
<dbReference type="AlphaFoldDB" id="A0A369J814"/>
<accession>A0A369J814</accession>
<comment type="caution">
    <text evidence="2">The sequence shown here is derived from an EMBL/GenBank/DDBJ whole genome shotgun (WGS) entry which is preliminary data.</text>
</comment>
<reference evidence="2" key="1">
    <citation type="submission" date="2018-04" db="EMBL/GenBank/DDBJ databases">
        <title>Whole genome sequencing of Hypsizygus marmoreus.</title>
        <authorList>
            <person name="Choi I.-G."/>
            <person name="Min B."/>
            <person name="Kim J.-G."/>
            <person name="Kim S."/>
            <person name="Oh Y.-L."/>
            <person name="Kong W.-S."/>
            <person name="Park H."/>
            <person name="Jeong J."/>
            <person name="Song E.-S."/>
        </authorList>
    </citation>
    <scope>NUCLEOTIDE SEQUENCE [LARGE SCALE GENOMIC DNA]</scope>
    <source>
        <strain evidence="2">51987-8</strain>
    </source>
</reference>
<dbReference type="InParanoid" id="A0A369J814"/>
<dbReference type="InterPro" id="IPR000073">
    <property type="entry name" value="AB_hydrolase_1"/>
</dbReference>
<evidence type="ECO:0000259" key="1">
    <source>
        <dbReference type="Pfam" id="PF12697"/>
    </source>
</evidence>
<keyword evidence="3" id="KW-1185">Reference proteome</keyword>
<proteinExistence type="predicted"/>
<gene>
    <name evidence="2" type="ORF">Hypma_000580</name>
</gene>
<sequence length="340" mass="37933">MATVHTLTVGKGFNFCYTDSGPVPGTDYATLVIFHGHTFHSGVFRRLLPLASSRSMRIINVNRREYPGSTCYTPEELKAVTDGSDAERAQFLEQQGTVLGHLMVGLIQEHDLPQIGGITIVGWSLGNIFTLAFTAAITTFPEDIKSRLQAYVKGLILWDPPSQALGVNGPPGCYVPLWDMDLPVEERGAVFGRWCSSYFKHGNIQSRDFSELNQRNPDPHRKPTIETMTHEELFSVADFVPGFRSETILTGPAFTSVLASQANKALFNADVRKEWDGIDVWHIYGDANSWIVPYCSWVLEDSRTDTSSPIYTKVIQGANHFLMWEKPDEALAILNECIQC</sequence>
<dbReference type="EMBL" id="LUEZ02000106">
    <property type="protein sequence ID" value="RDB18221.1"/>
    <property type="molecule type" value="Genomic_DNA"/>
</dbReference>
<feature type="domain" description="AB hydrolase-1" evidence="1">
    <location>
        <begin position="31"/>
        <end position="331"/>
    </location>
</feature>
<dbReference type="InterPro" id="IPR029058">
    <property type="entry name" value="AB_hydrolase_fold"/>
</dbReference>
<dbReference type="Pfam" id="PF12697">
    <property type="entry name" value="Abhydrolase_6"/>
    <property type="match status" value="1"/>
</dbReference>
<dbReference type="Proteomes" id="UP000076154">
    <property type="component" value="Unassembled WGS sequence"/>
</dbReference>
<organism evidence="2 3">
    <name type="scientific">Hypsizygus marmoreus</name>
    <name type="common">White beech mushroom</name>
    <name type="synonym">Agaricus marmoreus</name>
    <dbReference type="NCBI Taxonomy" id="39966"/>
    <lineage>
        <taxon>Eukaryota</taxon>
        <taxon>Fungi</taxon>
        <taxon>Dikarya</taxon>
        <taxon>Basidiomycota</taxon>
        <taxon>Agaricomycotina</taxon>
        <taxon>Agaricomycetes</taxon>
        <taxon>Agaricomycetidae</taxon>
        <taxon>Agaricales</taxon>
        <taxon>Tricholomatineae</taxon>
        <taxon>Lyophyllaceae</taxon>
        <taxon>Hypsizygus</taxon>
    </lineage>
</organism>
<dbReference type="SUPFAM" id="SSF53474">
    <property type="entry name" value="alpha/beta-Hydrolases"/>
    <property type="match status" value="1"/>
</dbReference>
<protein>
    <recommendedName>
        <fullName evidence="1">AB hydrolase-1 domain-containing protein</fullName>
    </recommendedName>
</protein>
<evidence type="ECO:0000313" key="3">
    <source>
        <dbReference type="Proteomes" id="UP000076154"/>
    </source>
</evidence>
<name>A0A369J814_HYPMA</name>
<dbReference type="Gene3D" id="3.40.50.1820">
    <property type="entry name" value="alpha/beta hydrolase"/>
    <property type="match status" value="1"/>
</dbReference>